<evidence type="ECO:0000313" key="8">
    <source>
        <dbReference type="Proteomes" id="UP000070404"/>
    </source>
</evidence>
<sequence>MNVLNAEDITAGYTDIDILKGVSIHVEKGEIVAIVGPNGGGKTTLMKVLFGLLNPREGEVYYKDENITELDPTERVKKGIGYVPQEENVFSSLTIMENLEMGGYLMEDIEKEISEIFEMFSSLKGREDQKVKELSGGEKQMVALGRALVSDPEILLLDEPGAGLAPDLKEMVYGKIIDINELGTSILMIEQNAKKALRTSDRGYVLQTGENKYKGRGEDLLQNQDVLDFYLGG</sequence>
<evidence type="ECO:0000256" key="2">
    <source>
        <dbReference type="ARBA" id="ARBA00022448"/>
    </source>
</evidence>
<dbReference type="PANTHER" id="PTHR43820:SF4">
    <property type="entry name" value="HIGH-AFFINITY BRANCHED-CHAIN AMINO ACID TRANSPORT ATP-BINDING PROTEIN LIVF"/>
    <property type="match status" value="1"/>
</dbReference>
<keyword evidence="2" id="KW-0813">Transport</keyword>
<dbReference type="Gene3D" id="3.40.50.300">
    <property type="entry name" value="P-loop containing nucleotide triphosphate hydrolases"/>
    <property type="match status" value="1"/>
</dbReference>
<gene>
    <name evidence="7" type="ORF">AKJ52_01250</name>
</gene>
<comment type="caution">
    <text evidence="7">The sequence shown here is derived from an EMBL/GenBank/DDBJ whole genome shotgun (WGS) entry which is preliminary data.</text>
</comment>
<dbReference type="InterPro" id="IPR017871">
    <property type="entry name" value="ABC_transporter-like_CS"/>
</dbReference>
<organism evidence="7 8">
    <name type="scientific">candidate division MSBL1 archaeon SCGC-AAA382C18</name>
    <dbReference type="NCBI Taxonomy" id="1698281"/>
    <lineage>
        <taxon>Archaea</taxon>
        <taxon>Methanobacteriati</taxon>
        <taxon>Methanobacteriota</taxon>
        <taxon>candidate division MSBL1</taxon>
    </lineage>
</organism>
<keyword evidence="4" id="KW-0067">ATP-binding</keyword>
<dbReference type="GO" id="GO:0015658">
    <property type="term" value="F:branched-chain amino acid transmembrane transporter activity"/>
    <property type="evidence" value="ECO:0007669"/>
    <property type="project" value="TreeGrafter"/>
</dbReference>
<feature type="domain" description="ABC transporter" evidence="6">
    <location>
        <begin position="4"/>
        <end position="233"/>
    </location>
</feature>
<dbReference type="EMBL" id="LHYF01000016">
    <property type="protein sequence ID" value="KXB06955.1"/>
    <property type="molecule type" value="Genomic_DNA"/>
</dbReference>
<dbReference type="GO" id="GO:0015807">
    <property type="term" value="P:L-amino acid transport"/>
    <property type="evidence" value="ECO:0007669"/>
    <property type="project" value="TreeGrafter"/>
</dbReference>
<evidence type="ECO:0000256" key="4">
    <source>
        <dbReference type="ARBA" id="ARBA00022840"/>
    </source>
</evidence>
<dbReference type="GO" id="GO:0005524">
    <property type="term" value="F:ATP binding"/>
    <property type="evidence" value="ECO:0007669"/>
    <property type="project" value="UniProtKB-KW"/>
</dbReference>
<dbReference type="InterPro" id="IPR003439">
    <property type="entry name" value="ABC_transporter-like_ATP-bd"/>
</dbReference>
<dbReference type="PANTHER" id="PTHR43820">
    <property type="entry name" value="HIGH-AFFINITY BRANCHED-CHAIN AMINO ACID TRANSPORT ATP-BINDING PROTEIN LIVF"/>
    <property type="match status" value="1"/>
</dbReference>
<evidence type="ECO:0000256" key="5">
    <source>
        <dbReference type="ARBA" id="ARBA00022970"/>
    </source>
</evidence>
<accession>A0A133VKJ3</accession>
<proteinExistence type="inferred from homology"/>
<keyword evidence="8" id="KW-1185">Reference proteome</keyword>
<dbReference type="CDD" id="cd03224">
    <property type="entry name" value="ABC_TM1139_LivF_branched"/>
    <property type="match status" value="1"/>
</dbReference>
<dbReference type="SUPFAM" id="SSF52540">
    <property type="entry name" value="P-loop containing nucleoside triphosphate hydrolases"/>
    <property type="match status" value="1"/>
</dbReference>
<evidence type="ECO:0000256" key="1">
    <source>
        <dbReference type="ARBA" id="ARBA00005417"/>
    </source>
</evidence>
<dbReference type="GO" id="GO:0016887">
    <property type="term" value="F:ATP hydrolysis activity"/>
    <property type="evidence" value="ECO:0007669"/>
    <property type="project" value="InterPro"/>
</dbReference>
<evidence type="ECO:0000256" key="3">
    <source>
        <dbReference type="ARBA" id="ARBA00022741"/>
    </source>
</evidence>
<dbReference type="Proteomes" id="UP000070404">
    <property type="component" value="Unassembled WGS sequence"/>
</dbReference>
<dbReference type="SMART" id="SM00382">
    <property type="entry name" value="AAA"/>
    <property type="match status" value="1"/>
</dbReference>
<dbReference type="InterPro" id="IPR052156">
    <property type="entry name" value="BCAA_Transport_ATP-bd_LivF"/>
</dbReference>
<name>A0A133VKJ3_9EURY</name>
<dbReference type="PROSITE" id="PS00211">
    <property type="entry name" value="ABC_TRANSPORTER_1"/>
    <property type="match status" value="1"/>
</dbReference>
<evidence type="ECO:0000259" key="6">
    <source>
        <dbReference type="PROSITE" id="PS50893"/>
    </source>
</evidence>
<evidence type="ECO:0000313" key="7">
    <source>
        <dbReference type="EMBL" id="KXB06955.1"/>
    </source>
</evidence>
<keyword evidence="5" id="KW-0029">Amino-acid transport</keyword>
<comment type="similarity">
    <text evidence="1">Belongs to the ABC transporter superfamily.</text>
</comment>
<dbReference type="InterPro" id="IPR003593">
    <property type="entry name" value="AAA+_ATPase"/>
</dbReference>
<dbReference type="PROSITE" id="PS50893">
    <property type="entry name" value="ABC_TRANSPORTER_2"/>
    <property type="match status" value="1"/>
</dbReference>
<dbReference type="AlphaFoldDB" id="A0A133VKJ3"/>
<keyword evidence="3" id="KW-0547">Nucleotide-binding</keyword>
<protein>
    <submittedName>
        <fullName evidence="7">Branched-chain amino acid ABC transporter ATPase</fullName>
    </submittedName>
</protein>
<reference evidence="7 8" key="1">
    <citation type="journal article" date="2016" name="Sci. Rep.">
        <title>Metabolic traits of an uncultured archaeal lineage -MSBL1- from brine pools of the Red Sea.</title>
        <authorList>
            <person name="Mwirichia R."/>
            <person name="Alam I."/>
            <person name="Rashid M."/>
            <person name="Vinu M."/>
            <person name="Ba-Alawi W."/>
            <person name="Anthony Kamau A."/>
            <person name="Kamanda Ngugi D."/>
            <person name="Goker M."/>
            <person name="Klenk H.P."/>
            <person name="Bajic V."/>
            <person name="Stingl U."/>
        </authorList>
    </citation>
    <scope>NUCLEOTIDE SEQUENCE [LARGE SCALE GENOMIC DNA]</scope>
    <source>
        <strain evidence="7">SCGC-AAA382C18</strain>
    </source>
</reference>
<dbReference type="Pfam" id="PF00005">
    <property type="entry name" value="ABC_tran"/>
    <property type="match status" value="1"/>
</dbReference>
<dbReference type="InterPro" id="IPR027417">
    <property type="entry name" value="P-loop_NTPase"/>
</dbReference>